<organism evidence="2 3">
    <name type="scientific">Streptomyces luteosporeus</name>
    <dbReference type="NCBI Taxonomy" id="173856"/>
    <lineage>
        <taxon>Bacteria</taxon>
        <taxon>Bacillati</taxon>
        <taxon>Actinomycetota</taxon>
        <taxon>Actinomycetes</taxon>
        <taxon>Kitasatosporales</taxon>
        <taxon>Streptomycetaceae</taxon>
        <taxon>Streptomyces</taxon>
    </lineage>
</organism>
<evidence type="ECO:0000256" key="1">
    <source>
        <dbReference type="SAM" id="Phobius"/>
    </source>
</evidence>
<keyword evidence="1" id="KW-1133">Transmembrane helix</keyword>
<keyword evidence="1" id="KW-0472">Membrane</keyword>
<keyword evidence="1" id="KW-0812">Transmembrane</keyword>
<comment type="caution">
    <text evidence="2">The sequence shown here is derived from an EMBL/GenBank/DDBJ whole genome shotgun (WGS) entry which is preliminary data.</text>
</comment>
<feature type="transmembrane region" description="Helical" evidence="1">
    <location>
        <begin position="64"/>
        <end position="85"/>
    </location>
</feature>
<keyword evidence="3" id="KW-1185">Reference proteome</keyword>
<protein>
    <recommendedName>
        <fullName evidence="4">Vegetative cell wall protein gp1</fullName>
    </recommendedName>
</protein>
<dbReference type="Proteomes" id="UP001500886">
    <property type="component" value="Unassembled WGS sequence"/>
</dbReference>
<feature type="transmembrane region" description="Helical" evidence="1">
    <location>
        <begin position="20"/>
        <end position="43"/>
    </location>
</feature>
<evidence type="ECO:0008006" key="4">
    <source>
        <dbReference type="Google" id="ProtNLM"/>
    </source>
</evidence>
<sequence length="303" mass="32347">MAPVLDGLGEKLAEKWVSASAAPGLLLVAASTAAAVLGHGHALDGGLLRERAGHWAATAGHWPVAGQVAAVAVVVLASVAAGAFVHTCAEETAVRLWTGDWPRAAHALERRLTARRAGRWTPLQQQIDAIRRAAPAHHRQDPDRRRIDELAARRDLISLAQPIRPTHTGDRFAATESRLRGQYGIDLAACWPPLWLVLPQETRTELRASRSRFDAAVAGSVWAGCYAVLGCLWWPAAAGAAATGLVAWRRGRRAAAVHAALVEAAVDVHLRKLAEDVGIAVPPGTPWEPRLGTALNRLFRKGA</sequence>
<dbReference type="EMBL" id="BAAASL010000001">
    <property type="protein sequence ID" value="GAA2707888.1"/>
    <property type="molecule type" value="Genomic_DNA"/>
</dbReference>
<evidence type="ECO:0000313" key="2">
    <source>
        <dbReference type="EMBL" id="GAA2707888.1"/>
    </source>
</evidence>
<dbReference type="RefSeq" id="WP_344432760.1">
    <property type="nucleotide sequence ID" value="NZ_BAAASL010000001.1"/>
</dbReference>
<proteinExistence type="predicted"/>
<accession>A0ABP6FYF9</accession>
<evidence type="ECO:0000313" key="3">
    <source>
        <dbReference type="Proteomes" id="UP001500886"/>
    </source>
</evidence>
<reference evidence="3" key="1">
    <citation type="journal article" date="2019" name="Int. J. Syst. Evol. Microbiol.">
        <title>The Global Catalogue of Microorganisms (GCM) 10K type strain sequencing project: providing services to taxonomists for standard genome sequencing and annotation.</title>
        <authorList>
            <consortium name="The Broad Institute Genomics Platform"/>
            <consortium name="The Broad Institute Genome Sequencing Center for Infectious Disease"/>
            <person name="Wu L."/>
            <person name="Ma J."/>
        </authorList>
    </citation>
    <scope>NUCLEOTIDE SEQUENCE [LARGE SCALE GENOMIC DNA]</scope>
    <source>
        <strain evidence="3">JCM 4542</strain>
    </source>
</reference>
<gene>
    <name evidence="2" type="ORF">GCM10010315_03320</name>
</gene>
<name>A0ABP6FYF9_9ACTN</name>